<keyword evidence="1" id="KW-1133">Transmembrane helix</keyword>
<dbReference type="Proteomes" id="UP000274772">
    <property type="component" value="Chromosome"/>
</dbReference>
<dbReference type="InterPro" id="IPR003675">
    <property type="entry name" value="Rce1/LyrA-like_dom"/>
</dbReference>
<feature type="domain" description="CAAX prenyl protease 2/Lysostaphin resistance protein A-like" evidence="2">
    <location>
        <begin position="145"/>
        <end position="236"/>
    </location>
</feature>
<reference evidence="3 4" key="1">
    <citation type="submission" date="2018-05" db="EMBL/GenBank/DDBJ databases">
        <title>Complete genome sequencing of three human clinical isolates of Staphylococcus caprae reveals virulence factors similar to those of S. epidermidis and S. capitis.</title>
        <authorList>
            <person name="Watanabe S."/>
            <person name="Cui L."/>
        </authorList>
    </citation>
    <scope>NUCLEOTIDE SEQUENCE [LARGE SCALE GENOMIC DNA]</scope>
    <source>
        <strain evidence="3 4">JMUB590</strain>
    </source>
</reference>
<feature type="transmembrane region" description="Helical" evidence="1">
    <location>
        <begin position="20"/>
        <end position="45"/>
    </location>
</feature>
<dbReference type="PANTHER" id="PTHR36435">
    <property type="entry name" value="SLR1288 PROTEIN"/>
    <property type="match status" value="1"/>
</dbReference>
<dbReference type="PANTHER" id="PTHR36435:SF1">
    <property type="entry name" value="CAAX AMINO TERMINAL PROTEASE FAMILY PROTEIN"/>
    <property type="match status" value="1"/>
</dbReference>
<dbReference type="EMBL" id="AP018586">
    <property type="protein sequence ID" value="BBD91774.1"/>
    <property type="molecule type" value="Genomic_DNA"/>
</dbReference>
<protein>
    <recommendedName>
        <fullName evidence="2">CAAX prenyl protease 2/Lysostaphin resistance protein A-like domain-containing protein</fullName>
    </recommendedName>
</protein>
<dbReference type="Pfam" id="PF02517">
    <property type="entry name" value="Rce1-like"/>
    <property type="match status" value="1"/>
</dbReference>
<gene>
    <name evidence="3" type="ORF">JMUB590_0664</name>
</gene>
<keyword evidence="4" id="KW-1185">Reference proteome</keyword>
<accession>A0ABM7FRH6</accession>
<evidence type="ECO:0000313" key="3">
    <source>
        <dbReference type="EMBL" id="BBD91774.1"/>
    </source>
</evidence>
<feature type="transmembrane region" description="Helical" evidence="1">
    <location>
        <begin position="200"/>
        <end position="219"/>
    </location>
</feature>
<evidence type="ECO:0000313" key="4">
    <source>
        <dbReference type="Proteomes" id="UP000274772"/>
    </source>
</evidence>
<name>A0ABM7FRH6_9STAP</name>
<keyword evidence="1" id="KW-0472">Membrane</keyword>
<dbReference type="RefSeq" id="WP_002443878.1">
    <property type="nucleotide sequence ID" value="NZ_AP018585.1"/>
</dbReference>
<evidence type="ECO:0000256" key="1">
    <source>
        <dbReference type="SAM" id="Phobius"/>
    </source>
</evidence>
<dbReference type="GeneID" id="58050431"/>
<proteinExistence type="predicted"/>
<sequence length="248" mass="28653">MKANERKKKYKWSDIAWRDLNLIPIALVGLFIFSYAGLALGWLYFGHISELQLAMIGTLGQLMAYVVVIFVFYFLHIHTFSERFKKGITYLKKRWFIIIIVFLIALGLSNLYDYLMQFLPKHLQYSDTQNEMALDQLFETHAFIPFAFLMIVIAGPVVEELVFRHIIIGELGKKFNFIVMGIVSAITFTLIHVTDAKSPFEFGAYFILALSLVFVYLISGRNLAASIGLHMLNNLVSFIYTVWTIFYK</sequence>
<feature type="transmembrane region" description="Helical" evidence="1">
    <location>
        <begin position="142"/>
        <end position="163"/>
    </location>
</feature>
<feature type="transmembrane region" description="Helical" evidence="1">
    <location>
        <begin position="175"/>
        <end position="194"/>
    </location>
</feature>
<evidence type="ECO:0000259" key="2">
    <source>
        <dbReference type="Pfam" id="PF02517"/>
    </source>
</evidence>
<keyword evidence="1" id="KW-0812">Transmembrane</keyword>
<feature type="transmembrane region" description="Helical" evidence="1">
    <location>
        <begin position="51"/>
        <end position="75"/>
    </location>
</feature>
<feature type="transmembrane region" description="Helical" evidence="1">
    <location>
        <begin position="231"/>
        <end position="247"/>
    </location>
</feature>
<feature type="transmembrane region" description="Helical" evidence="1">
    <location>
        <begin position="95"/>
        <end position="112"/>
    </location>
</feature>
<organism evidence="3 4">
    <name type="scientific">Staphylococcus caprae</name>
    <dbReference type="NCBI Taxonomy" id="29380"/>
    <lineage>
        <taxon>Bacteria</taxon>
        <taxon>Bacillati</taxon>
        <taxon>Bacillota</taxon>
        <taxon>Bacilli</taxon>
        <taxon>Bacillales</taxon>
        <taxon>Staphylococcaceae</taxon>
        <taxon>Staphylococcus</taxon>
    </lineage>
</organism>
<dbReference type="InterPro" id="IPR052710">
    <property type="entry name" value="CAAX_protease"/>
</dbReference>